<dbReference type="AlphaFoldDB" id="A0A382I781"/>
<sequence>IDGDSLTSVVMFKNQENSTALLKNFTIKNGFNAPYGTQTGGIYCYSAHPKLENLVVTENSGGGIALFYSDSEVKNTEVKYNYSGAAFHINDNSPTLTNVYIKNNNSEGLDITHSDNTFIQGSVISENSGIGIDINFSTVEMKTTNIRDNTNSGTAGGIRIKNSSNVTLSEVVVSGNSASSFGGIYCNTQSNLIIRNSTIHNNTVTGSGGGFSINNISTATIINTTITNNTAGQNGGGILSYDASKTTLSNVTISGNTAGAYGDAIYTSRWNHVNLINSIIWGSAAQDIYLDNADNARDTLTVSYSNIKSGQSSVTANDIGVVYWQTSNIDSDPLFTNTSNNDYTLSTGSPAIDVGHPNAFYNEDDSTRSDMGYTGGNGFVLSATEIDFGYLGLGDSRNKTITISNLNPHDIAITGASFDDSQFTTSQSFPLNMGYYSSADIQFTFTPNATGA</sequence>
<gene>
    <name evidence="2" type="ORF">METZ01_LOCUS247587</name>
</gene>
<dbReference type="Pfam" id="PF13229">
    <property type="entry name" value="Beta_helix"/>
    <property type="match status" value="1"/>
</dbReference>
<dbReference type="Gene3D" id="2.160.20.10">
    <property type="entry name" value="Single-stranded right-handed beta-helix, Pectin lyase-like"/>
    <property type="match status" value="1"/>
</dbReference>
<feature type="non-terminal residue" evidence="2">
    <location>
        <position position="1"/>
    </location>
</feature>
<organism evidence="2">
    <name type="scientific">marine metagenome</name>
    <dbReference type="NCBI Taxonomy" id="408172"/>
    <lineage>
        <taxon>unclassified sequences</taxon>
        <taxon>metagenomes</taxon>
        <taxon>ecological metagenomes</taxon>
    </lineage>
</organism>
<dbReference type="EMBL" id="UINC01065261">
    <property type="protein sequence ID" value="SVB94733.1"/>
    <property type="molecule type" value="Genomic_DNA"/>
</dbReference>
<protein>
    <recommendedName>
        <fullName evidence="1">Right handed beta helix domain-containing protein</fullName>
    </recommendedName>
</protein>
<evidence type="ECO:0000313" key="2">
    <source>
        <dbReference type="EMBL" id="SVB94733.1"/>
    </source>
</evidence>
<dbReference type="InterPro" id="IPR039448">
    <property type="entry name" value="Beta_helix"/>
</dbReference>
<dbReference type="InterPro" id="IPR012334">
    <property type="entry name" value="Pectin_lyas_fold"/>
</dbReference>
<dbReference type="InterPro" id="IPR013783">
    <property type="entry name" value="Ig-like_fold"/>
</dbReference>
<dbReference type="InterPro" id="IPR011050">
    <property type="entry name" value="Pectin_lyase_fold/virulence"/>
</dbReference>
<dbReference type="SUPFAM" id="SSF51126">
    <property type="entry name" value="Pectin lyase-like"/>
    <property type="match status" value="1"/>
</dbReference>
<dbReference type="SMART" id="SM00710">
    <property type="entry name" value="PbH1"/>
    <property type="match status" value="8"/>
</dbReference>
<dbReference type="InterPro" id="IPR006626">
    <property type="entry name" value="PbH1"/>
</dbReference>
<feature type="non-terminal residue" evidence="2">
    <location>
        <position position="452"/>
    </location>
</feature>
<name>A0A382I781_9ZZZZ</name>
<proteinExistence type="predicted"/>
<reference evidence="2" key="1">
    <citation type="submission" date="2018-05" db="EMBL/GenBank/DDBJ databases">
        <authorList>
            <person name="Lanie J.A."/>
            <person name="Ng W.-L."/>
            <person name="Kazmierczak K.M."/>
            <person name="Andrzejewski T.M."/>
            <person name="Davidsen T.M."/>
            <person name="Wayne K.J."/>
            <person name="Tettelin H."/>
            <person name="Glass J.I."/>
            <person name="Rusch D."/>
            <person name="Podicherti R."/>
            <person name="Tsui H.-C.T."/>
            <person name="Winkler M.E."/>
        </authorList>
    </citation>
    <scope>NUCLEOTIDE SEQUENCE</scope>
</reference>
<accession>A0A382I781</accession>
<evidence type="ECO:0000259" key="1">
    <source>
        <dbReference type="Pfam" id="PF13229"/>
    </source>
</evidence>
<feature type="domain" description="Right handed beta helix" evidence="1">
    <location>
        <begin position="87"/>
        <end position="231"/>
    </location>
</feature>
<dbReference type="Gene3D" id="2.60.40.10">
    <property type="entry name" value="Immunoglobulins"/>
    <property type="match status" value="1"/>
</dbReference>